<dbReference type="InterPro" id="IPR005094">
    <property type="entry name" value="Endonuclease_MobA/VirD2"/>
</dbReference>
<sequence length="352" mass="39663">MIVRILSSAATFNGVSYNTGKIGRGKGELMKVANFGAFQALSTLRPEDYKHYLKMHSARNKRVSAPQFHAVISSKGKTYSAAELAGIATQWLAEMGYAQQPYLIVYHNDTDNNHVHIVSTRVTADGRKISSAYEHMRAVRSLNRVIGLNEKQTVSSELHKALAYRFSTKAQFALLLERKGYVVKTIADQLSLIKFGSVQERVPVDIVEKRLSAYDKVRAAQLTAIFHKLLRAGGENFTEKLHSQFGIELIYHAKDGKPAYGYTVIDHARRAVFKGSEIMPLKMLLSVLSADRESEKIVQLSSFKPVFDGEYYYDEPVVYDDFNRIGIADDIDDEAIHGPNRRRKRQVGMNTR</sequence>
<name>A0A3S2XZB8_9SPHI</name>
<protein>
    <recommendedName>
        <fullName evidence="1">MobA/VirD2-like nuclease domain-containing protein</fullName>
    </recommendedName>
</protein>
<evidence type="ECO:0000259" key="1">
    <source>
        <dbReference type="Pfam" id="PF03432"/>
    </source>
</evidence>
<dbReference type="Proteomes" id="UP000282759">
    <property type="component" value="Unassembled WGS sequence"/>
</dbReference>
<keyword evidence="3" id="KW-1185">Reference proteome</keyword>
<organism evidence="2 3">
    <name type="scientific">Mucilaginibacter limnophilus</name>
    <dbReference type="NCBI Taxonomy" id="1932778"/>
    <lineage>
        <taxon>Bacteria</taxon>
        <taxon>Pseudomonadati</taxon>
        <taxon>Bacteroidota</taxon>
        <taxon>Sphingobacteriia</taxon>
        <taxon>Sphingobacteriales</taxon>
        <taxon>Sphingobacteriaceae</taxon>
        <taxon>Mucilaginibacter</taxon>
    </lineage>
</organism>
<evidence type="ECO:0000313" key="3">
    <source>
        <dbReference type="Proteomes" id="UP000282759"/>
    </source>
</evidence>
<dbReference type="AlphaFoldDB" id="A0A3S2XZB8"/>
<dbReference type="RefSeq" id="WP_127706320.1">
    <property type="nucleotide sequence ID" value="NZ_SACK01000007.1"/>
</dbReference>
<gene>
    <name evidence="2" type="ORF">EOD41_14885</name>
</gene>
<dbReference type="Pfam" id="PF03432">
    <property type="entry name" value="Relaxase"/>
    <property type="match status" value="1"/>
</dbReference>
<accession>A0A3S2XZB8</accession>
<dbReference type="OrthoDB" id="915634at2"/>
<evidence type="ECO:0000313" key="2">
    <source>
        <dbReference type="EMBL" id="RVT99727.1"/>
    </source>
</evidence>
<comment type="caution">
    <text evidence="2">The sequence shown here is derived from an EMBL/GenBank/DDBJ whole genome shotgun (WGS) entry which is preliminary data.</text>
</comment>
<feature type="domain" description="MobA/VirD2-like nuclease" evidence="1">
    <location>
        <begin position="40"/>
        <end position="144"/>
    </location>
</feature>
<proteinExistence type="predicted"/>
<dbReference type="EMBL" id="SACK01000007">
    <property type="protein sequence ID" value="RVT99727.1"/>
    <property type="molecule type" value="Genomic_DNA"/>
</dbReference>
<reference evidence="2 3" key="1">
    <citation type="submission" date="2019-01" db="EMBL/GenBank/DDBJ databases">
        <authorList>
            <person name="Chen W.-M."/>
        </authorList>
    </citation>
    <scope>NUCLEOTIDE SEQUENCE [LARGE SCALE GENOMIC DNA]</scope>
    <source>
        <strain evidence="2 3">YBJ-36</strain>
    </source>
</reference>